<evidence type="ECO:0000313" key="1">
    <source>
        <dbReference type="EMBL" id="WAS97399.1"/>
    </source>
</evidence>
<keyword evidence="2" id="KW-1185">Reference proteome</keyword>
<proteinExistence type="predicted"/>
<evidence type="ECO:0000313" key="2">
    <source>
        <dbReference type="Proteomes" id="UP001164459"/>
    </source>
</evidence>
<accession>A0ABY7HEE3</accession>
<reference evidence="1" key="1">
    <citation type="submission" date="2022-11" db="EMBL/GenBank/DDBJ databases">
        <title>Minimal conservation of predation-associated metabolite biosynthetic gene clusters underscores biosynthetic potential of Myxococcota including descriptions for ten novel species: Archangium lansinium sp. nov., Myxococcus landrumus sp. nov., Nannocystis bai.</title>
        <authorList>
            <person name="Ahearne A."/>
            <person name="Stevens C."/>
            <person name="Dowd S."/>
        </authorList>
    </citation>
    <scope>NUCLEOTIDE SEQUENCE</scope>
    <source>
        <strain evidence="1">Fl3</strain>
    </source>
</reference>
<organism evidence="1 2">
    <name type="scientific">Nannocystis punicea</name>
    <dbReference type="NCBI Taxonomy" id="2995304"/>
    <lineage>
        <taxon>Bacteria</taxon>
        <taxon>Pseudomonadati</taxon>
        <taxon>Myxococcota</taxon>
        <taxon>Polyangia</taxon>
        <taxon>Nannocystales</taxon>
        <taxon>Nannocystaceae</taxon>
        <taxon>Nannocystis</taxon>
    </lineage>
</organism>
<gene>
    <name evidence="1" type="ORF">O0S08_14725</name>
</gene>
<sequence length="264" mass="29655">MSPRQVELQRTRLFARHVGGRQLLVYAMRLHAEERSAMILPIPLVPGSLEDGVVFRDLSTVPALFDELMRGFPEPQPRPAVLFTLSAERLQVHRVGSFEASFVPTRADFVRLDPRFRLSDSLWHKLPQYADWGFVVFQFQPGAQDVHPMAFEFPSRYPEWLYFPTVHVHDGRLYSTAQFDHRLYFQGLARVTYRDTVFGDGLPPVSGGANGGGCTGETSGVSAKRFVSPAAIASGAVAADRPVHRLSMFGRFPNEDTWLRPPAD</sequence>
<dbReference type="Proteomes" id="UP001164459">
    <property type="component" value="Chromosome"/>
</dbReference>
<dbReference type="RefSeq" id="WP_269039767.1">
    <property type="nucleotide sequence ID" value="NZ_CP114040.1"/>
</dbReference>
<name>A0ABY7HEE3_9BACT</name>
<protein>
    <submittedName>
        <fullName evidence="1">Uncharacterized protein</fullName>
    </submittedName>
</protein>
<dbReference type="EMBL" id="CP114040">
    <property type="protein sequence ID" value="WAS97399.1"/>
    <property type="molecule type" value="Genomic_DNA"/>
</dbReference>